<dbReference type="InterPro" id="IPR003339">
    <property type="entry name" value="ABC/ECF_trnsptr_transmembrane"/>
</dbReference>
<dbReference type="EMBL" id="JBHRSK010000010">
    <property type="protein sequence ID" value="MFC2969083.1"/>
    <property type="molecule type" value="Genomic_DNA"/>
</dbReference>
<feature type="transmembrane region" description="Helical" evidence="7">
    <location>
        <begin position="114"/>
        <end position="133"/>
    </location>
</feature>
<feature type="transmembrane region" description="Helical" evidence="7">
    <location>
        <begin position="76"/>
        <end position="94"/>
    </location>
</feature>
<dbReference type="PANTHER" id="PTHR34857">
    <property type="entry name" value="SLL0384 PROTEIN"/>
    <property type="match status" value="1"/>
</dbReference>
<dbReference type="RefSeq" id="WP_377833790.1">
    <property type="nucleotide sequence ID" value="NZ_JBHRSK010000010.1"/>
</dbReference>
<gene>
    <name evidence="8" type="primary">cbiQ</name>
    <name evidence="8" type="ORF">ACFOES_13335</name>
</gene>
<dbReference type="Pfam" id="PF02361">
    <property type="entry name" value="CbiQ"/>
    <property type="match status" value="1"/>
</dbReference>
<protein>
    <submittedName>
        <fullName evidence="8">Cobalt ECF transporter T component CbiQ</fullName>
    </submittedName>
</protein>
<comment type="subcellular location">
    <subcellularLocation>
        <location evidence="1">Cell membrane</location>
        <topology evidence="1">Multi-pass membrane protein</topology>
    </subcellularLocation>
</comment>
<dbReference type="InterPro" id="IPR051611">
    <property type="entry name" value="ECF_transporter_component"/>
</dbReference>
<name>A0ABV7AI55_9RHOB</name>
<proteinExistence type="inferred from homology"/>
<keyword evidence="9" id="KW-1185">Reference proteome</keyword>
<accession>A0ABV7AI55</accession>
<evidence type="ECO:0000256" key="7">
    <source>
        <dbReference type="SAM" id="Phobius"/>
    </source>
</evidence>
<evidence type="ECO:0000313" key="9">
    <source>
        <dbReference type="Proteomes" id="UP001595443"/>
    </source>
</evidence>
<comment type="caution">
    <text evidence="8">The sequence shown here is derived from an EMBL/GenBank/DDBJ whole genome shotgun (WGS) entry which is preliminary data.</text>
</comment>
<reference evidence="9" key="1">
    <citation type="journal article" date="2019" name="Int. J. Syst. Evol. Microbiol.">
        <title>The Global Catalogue of Microorganisms (GCM) 10K type strain sequencing project: providing services to taxonomists for standard genome sequencing and annotation.</title>
        <authorList>
            <consortium name="The Broad Institute Genomics Platform"/>
            <consortium name="The Broad Institute Genome Sequencing Center for Infectious Disease"/>
            <person name="Wu L."/>
            <person name="Ma J."/>
        </authorList>
    </citation>
    <scope>NUCLEOTIDE SEQUENCE [LARGE SCALE GENOMIC DNA]</scope>
    <source>
        <strain evidence="9">KCTC 62192</strain>
    </source>
</reference>
<dbReference type="NCBIfam" id="TIGR02454">
    <property type="entry name" value="ECF_T_CbiQ"/>
    <property type="match status" value="1"/>
</dbReference>
<evidence type="ECO:0000256" key="5">
    <source>
        <dbReference type="ARBA" id="ARBA00022989"/>
    </source>
</evidence>
<evidence type="ECO:0000256" key="6">
    <source>
        <dbReference type="ARBA" id="ARBA00023136"/>
    </source>
</evidence>
<keyword evidence="4 7" id="KW-0812">Transmembrane</keyword>
<keyword evidence="3" id="KW-1003">Cell membrane</keyword>
<sequence length="262" mass="28258">MAHRLGPRPALGDTVPAVGDGLIPARDPRLRVALAVAFALETVALTSLPALVLALAAALVLLALSGLPPRRTLKRMAGMDGFILFMLLLLPFTVPGPAAFTLLGWSASWDGLRQAAAIALTANAVILALMALVGSMEPATLGHALHALRVPERLVHLMMFTIRYVDVLRDEYARLRVSMRVRGFRPGTNLHTWRSLGYLVGMMLVRALERSERILDAMKCRGFQGRLPMLDSFALRPADLLFAAGVMALLALPIGVDLHGAH</sequence>
<evidence type="ECO:0000313" key="8">
    <source>
        <dbReference type="EMBL" id="MFC2969083.1"/>
    </source>
</evidence>
<dbReference type="InterPro" id="IPR012809">
    <property type="entry name" value="ECF_CbiQ"/>
</dbReference>
<evidence type="ECO:0000256" key="4">
    <source>
        <dbReference type="ARBA" id="ARBA00022692"/>
    </source>
</evidence>
<keyword evidence="6 7" id="KW-0472">Membrane</keyword>
<comment type="similarity">
    <text evidence="2">Belongs to the CbiQ family.</text>
</comment>
<organism evidence="8 9">
    <name type="scientific">Acidimangrovimonas pyrenivorans</name>
    <dbReference type="NCBI Taxonomy" id="2030798"/>
    <lineage>
        <taxon>Bacteria</taxon>
        <taxon>Pseudomonadati</taxon>
        <taxon>Pseudomonadota</taxon>
        <taxon>Alphaproteobacteria</taxon>
        <taxon>Rhodobacterales</taxon>
        <taxon>Paracoccaceae</taxon>
        <taxon>Acidimangrovimonas</taxon>
    </lineage>
</organism>
<evidence type="ECO:0000256" key="3">
    <source>
        <dbReference type="ARBA" id="ARBA00022475"/>
    </source>
</evidence>
<dbReference type="Proteomes" id="UP001595443">
    <property type="component" value="Unassembled WGS sequence"/>
</dbReference>
<feature type="transmembrane region" description="Helical" evidence="7">
    <location>
        <begin position="238"/>
        <end position="256"/>
    </location>
</feature>
<dbReference type="CDD" id="cd16914">
    <property type="entry name" value="EcfT"/>
    <property type="match status" value="1"/>
</dbReference>
<evidence type="ECO:0000256" key="1">
    <source>
        <dbReference type="ARBA" id="ARBA00004651"/>
    </source>
</evidence>
<evidence type="ECO:0000256" key="2">
    <source>
        <dbReference type="ARBA" id="ARBA00008564"/>
    </source>
</evidence>
<keyword evidence="5 7" id="KW-1133">Transmembrane helix</keyword>
<dbReference type="PANTHER" id="PTHR34857:SF2">
    <property type="entry name" value="SLL0384 PROTEIN"/>
    <property type="match status" value="1"/>
</dbReference>
<feature type="transmembrane region" description="Helical" evidence="7">
    <location>
        <begin position="32"/>
        <end position="64"/>
    </location>
</feature>